<dbReference type="Proteomes" id="UP000887576">
    <property type="component" value="Unplaced"/>
</dbReference>
<organism evidence="1 2">
    <name type="scientific">Panagrolaimus sp. JU765</name>
    <dbReference type="NCBI Taxonomy" id="591449"/>
    <lineage>
        <taxon>Eukaryota</taxon>
        <taxon>Metazoa</taxon>
        <taxon>Ecdysozoa</taxon>
        <taxon>Nematoda</taxon>
        <taxon>Chromadorea</taxon>
        <taxon>Rhabditida</taxon>
        <taxon>Tylenchina</taxon>
        <taxon>Panagrolaimomorpha</taxon>
        <taxon>Panagrolaimoidea</taxon>
        <taxon>Panagrolaimidae</taxon>
        <taxon>Panagrolaimus</taxon>
    </lineage>
</organism>
<proteinExistence type="predicted"/>
<evidence type="ECO:0000313" key="2">
    <source>
        <dbReference type="WBParaSite" id="JU765_v2.g9371.t1"/>
    </source>
</evidence>
<reference evidence="2" key="1">
    <citation type="submission" date="2022-11" db="UniProtKB">
        <authorList>
            <consortium name="WormBaseParasite"/>
        </authorList>
    </citation>
    <scope>IDENTIFICATION</scope>
</reference>
<dbReference type="WBParaSite" id="JU765_v2.g9371.t1">
    <property type="protein sequence ID" value="JU765_v2.g9371.t1"/>
    <property type="gene ID" value="JU765_v2.g9371"/>
</dbReference>
<protein>
    <submittedName>
        <fullName evidence="2">Uncharacterized protein</fullName>
    </submittedName>
</protein>
<name>A0AC34RRU7_9BILA</name>
<evidence type="ECO:0000313" key="1">
    <source>
        <dbReference type="Proteomes" id="UP000887576"/>
    </source>
</evidence>
<accession>A0AC34RRU7</accession>
<sequence length="179" mass="19720">MKSHTTAVKERDPGDKNRALDTQAPITMGEDDDEQTGNCIRYPPMNSSQEKHEDKQDKPKYKRQEFMRPKYGAVSFDVIDAVNARLAAAANGENGPSNDFFNRVRYDVSVENPGNTVDAVIDLSGKRPTLIEPTQNGDAYVRGTMTAPGTPAGHRASRPPVQNQGSNEQRNSKSNRSIT</sequence>